<comment type="caution">
    <text evidence="2">The sequence shown here is derived from an EMBL/GenBank/DDBJ whole genome shotgun (WGS) entry which is preliminary data.</text>
</comment>
<evidence type="ECO:0008006" key="4">
    <source>
        <dbReference type="Google" id="ProtNLM"/>
    </source>
</evidence>
<dbReference type="EMBL" id="JAMKOV010000006">
    <property type="protein sequence ID" value="KAI8039158.1"/>
    <property type="molecule type" value="Genomic_DNA"/>
</dbReference>
<protein>
    <recommendedName>
        <fullName evidence="4">Transmembrane protein</fullName>
    </recommendedName>
</protein>
<feature type="transmembrane region" description="Helical" evidence="1">
    <location>
        <begin position="79"/>
        <end position="102"/>
    </location>
</feature>
<keyword evidence="3" id="KW-1185">Reference proteome</keyword>
<evidence type="ECO:0000313" key="2">
    <source>
        <dbReference type="EMBL" id="KAI8039158.1"/>
    </source>
</evidence>
<proteinExistence type="predicted"/>
<keyword evidence="1" id="KW-0812">Transmembrane</keyword>
<reference evidence="2" key="1">
    <citation type="journal article" date="2023" name="Genome Biol. Evol.">
        <title>Long-read-based Genome Assembly of Drosophila gunungcola Reveals Fewer Chemosensory Genes in Flower-breeding Species.</title>
        <authorList>
            <person name="Negi A."/>
            <person name="Liao B.Y."/>
            <person name="Yeh S.D."/>
        </authorList>
    </citation>
    <scope>NUCLEOTIDE SEQUENCE</scope>
    <source>
        <strain evidence="2">Sukarami</strain>
    </source>
</reference>
<evidence type="ECO:0000313" key="3">
    <source>
        <dbReference type="Proteomes" id="UP001059596"/>
    </source>
</evidence>
<evidence type="ECO:0000256" key="1">
    <source>
        <dbReference type="SAM" id="Phobius"/>
    </source>
</evidence>
<accession>A0A9P9YM67</accession>
<dbReference type="Proteomes" id="UP001059596">
    <property type="component" value="Unassembled WGS sequence"/>
</dbReference>
<gene>
    <name evidence="2" type="ORF">M5D96_007875</name>
</gene>
<keyword evidence="1" id="KW-1133">Transmembrane helix</keyword>
<sequence length="108" mass="11895">MAQMEVDDGTNGCDGYAACGCGWLMEKGKSRKDERLFEWSGSRSVPANGSPIRSSSSFSCHLKQTHITQFQNQRSYICYRWGCAGCYAIVAMSLICIFDMVAAATSKK</sequence>
<organism evidence="2 3">
    <name type="scientific">Drosophila gunungcola</name>
    <name type="common">fruit fly</name>
    <dbReference type="NCBI Taxonomy" id="103775"/>
    <lineage>
        <taxon>Eukaryota</taxon>
        <taxon>Metazoa</taxon>
        <taxon>Ecdysozoa</taxon>
        <taxon>Arthropoda</taxon>
        <taxon>Hexapoda</taxon>
        <taxon>Insecta</taxon>
        <taxon>Pterygota</taxon>
        <taxon>Neoptera</taxon>
        <taxon>Endopterygota</taxon>
        <taxon>Diptera</taxon>
        <taxon>Brachycera</taxon>
        <taxon>Muscomorpha</taxon>
        <taxon>Ephydroidea</taxon>
        <taxon>Drosophilidae</taxon>
        <taxon>Drosophila</taxon>
        <taxon>Sophophora</taxon>
    </lineage>
</organism>
<keyword evidence="1" id="KW-0472">Membrane</keyword>
<name>A0A9P9YM67_9MUSC</name>
<dbReference type="AlphaFoldDB" id="A0A9P9YM67"/>